<proteinExistence type="predicted"/>
<evidence type="ECO:0000256" key="1">
    <source>
        <dbReference type="SAM" id="MobiDB-lite"/>
    </source>
</evidence>
<evidence type="ECO:0000313" key="2">
    <source>
        <dbReference type="EMBL" id="NYD53861.1"/>
    </source>
</evidence>
<feature type="region of interest" description="Disordered" evidence="1">
    <location>
        <begin position="1"/>
        <end position="28"/>
    </location>
</feature>
<comment type="caution">
    <text evidence="2">The sequence shown here is derived from an EMBL/GenBank/DDBJ whole genome shotgun (WGS) entry which is preliminary data.</text>
</comment>
<organism evidence="2 3">
    <name type="scientific">Microbacterium pseudoresistens</name>
    <dbReference type="NCBI Taxonomy" id="640634"/>
    <lineage>
        <taxon>Bacteria</taxon>
        <taxon>Bacillati</taxon>
        <taxon>Actinomycetota</taxon>
        <taxon>Actinomycetes</taxon>
        <taxon>Micrococcales</taxon>
        <taxon>Microbacteriaceae</taxon>
        <taxon>Microbacterium</taxon>
    </lineage>
</organism>
<gene>
    <name evidence="2" type="ORF">BKA02_000916</name>
</gene>
<reference evidence="2 3" key="1">
    <citation type="submission" date="2020-07" db="EMBL/GenBank/DDBJ databases">
        <title>Sequencing the genomes of 1000 actinobacteria strains.</title>
        <authorList>
            <person name="Klenk H.-P."/>
        </authorList>
    </citation>
    <scope>NUCLEOTIDE SEQUENCE [LARGE SCALE GENOMIC DNA]</scope>
    <source>
        <strain evidence="2 3">DSM 22185</strain>
    </source>
</reference>
<accession>A0A7Y9EU30</accession>
<dbReference type="Proteomes" id="UP000552045">
    <property type="component" value="Unassembled WGS sequence"/>
</dbReference>
<dbReference type="AlphaFoldDB" id="A0A7Y9EU30"/>
<sequence length="72" mass="7376">MGLFTQGPQHRKDEWAGLPSEPYEPEGVEDVLGTVPAADPSNLGMGELADAEVTTIDIPLPPASDASGSAGD</sequence>
<keyword evidence="3" id="KW-1185">Reference proteome</keyword>
<evidence type="ECO:0000313" key="3">
    <source>
        <dbReference type="Proteomes" id="UP000552045"/>
    </source>
</evidence>
<protein>
    <submittedName>
        <fullName evidence="2">Uncharacterized protein</fullName>
    </submittedName>
</protein>
<name>A0A7Y9EU30_9MICO</name>
<dbReference type="RefSeq" id="WP_179431734.1">
    <property type="nucleotide sequence ID" value="NZ_BAABLC010000001.1"/>
</dbReference>
<dbReference type="EMBL" id="JACCBH010000001">
    <property type="protein sequence ID" value="NYD53861.1"/>
    <property type="molecule type" value="Genomic_DNA"/>
</dbReference>